<protein>
    <submittedName>
        <fullName evidence="1">Uncharacterized protein</fullName>
    </submittedName>
</protein>
<dbReference type="InterPro" id="IPR050600">
    <property type="entry name" value="SETD3_SETD6_MTase"/>
</dbReference>
<accession>A0A8J1UTD0</accession>
<evidence type="ECO:0000313" key="1">
    <source>
        <dbReference type="EMBL" id="CAH1779803.1"/>
    </source>
</evidence>
<dbReference type="PANTHER" id="PTHR13271:SF151">
    <property type="entry name" value="SET DOMAIN-CONTAINING PROTEIN 4"/>
    <property type="match status" value="1"/>
</dbReference>
<dbReference type="AlphaFoldDB" id="A0A8J1UTD0"/>
<dbReference type="OrthoDB" id="341421at2759"/>
<proteinExistence type="predicted"/>
<name>A0A8J1UTD0_OWEFU</name>
<dbReference type="PANTHER" id="PTHR13271">
    <property type="entry name" value="UNCHARACTERIZED PUTATIVE METHYLTRANSFERASE"/>
    <property type="match status" value="1"/>
</dbReference>
<gene>
    <name evidence="1" type="ORF">OFUS_LOCUS6572</name>
</gene>
<organism evidence="1 2">
    <name type="scientific">Owenia fusiformis</name>
    <name type="common">Polychaete worm</name>
    <dbReference type="NCBI Taxonomy" id="6347"/>
    <lineage>
        <taxon>Eukaryota</taxon>
        <taxon>Metazoa</taxon>
        <taxon>Spiralia</taxon>
        <taxon>Lophotrochozoa</taxon>
        <taxon>Annelida</taxon>
        <taxon>Polychaeta</taxon>
        <taxon>Sedentaria</taxon>
        <taxon>Canalipalpata</taxon>
        <taxon>Sabellida</taxon>
        <taxon>Oweniida</taxon>
        <taxon>Oweniidae</taxon>
        <taxon>Owenia</taxon>
    </lineage>
</organism>
<keyword evidence="2" id="KW-1185">Reference proteome</keyword>
<dbReference type="EMBL" id="CAIIXF020000003">
    <property type="protein sequence ID" value="CAH1779803.1"/>
    <property type="molecule type" value="Genomic_DNA"/>
</dbReference>
<dbReference type="PROSITE" id="PS50280">
    <property type="entry name" value="SET"/>
    <property type="match status" value="1"/>
</dbReference>
<evidence type="ECO:0000313" key="2">
    <source>
        <dbReference type="Proteomes" id="UP000749559"/>
    </source>
</evidence>
<dbReference type="InterPro" id="IPR046341">
    <property type="entry name" value="SET_dom_sf"/>
</dbReference>
<dbReference type="GO" id="GO:0016279">
    <property type="term" value="F:protein-lysine N-methyltransferase activity"/>
    <property type="evidence" value="ECO:0007669"/>
    <property type="project" value="InterPro"/>
</dbReference>
<dbReference type="SUPFAM" id="SSF82199">
    <property type="entry name" value="SET domain"/>
    <property type="match status" value="1"/>
</dbReference>
<sequence>MEHRKVKYGRTWWKRQRKKNQTPSRPKSCDNDQDMIVLRQWMHKDGYTGCSLKPAVFPDTGRGLMTTRNISPGNILISIPEALLITTDTVLDSDLGQMIANSKMKLKPIQVLVLFLVVERYKGSASQWQHYVDVLPKEYTTPLYFNHDEINSLNDPIKHQATELIDNVAELFKSTQYSIKHLDYKIGTVSLDDILTYDIFKWAWCAVNTRSVYIDHINSDWLDTTTEKNHFALAPYLDLINHTNSAKVEAGFNFENRCYDIKTLDTYKKYDQVFICYNQHSNVKLFLEYGFILPDNDCSIVSVTPSDIYTICKKLSHLGNIKEKLKFLNQKELLVNLEVSLNGASWNLKTCVLILSANTEKNEYSFMKCVYDSSDSCYTTCKMLMKTLLENKIESAGNHDSCRKGFESSEAPLPYKAVIIDTLNGERERILRSNIKMLLTNKEYFLRD</sequence>
<dbReference type="Pfam" id="PF00856">
    <property type="entry name" value="SET"/>
    <property type="match status" value="1"/>
</dbReference>
<dbReference type="InterPro" id="IPR001214">
    <property type="entry name" value="SET_dom"/>
</dbReference>
<dbReference type="FunFam" id="3.90.1410.10:FF:000002">
    <property type="entry name" value="SET domain-containing protein 4 isoform X1"/>
    <property type="match status" value="1"/>
</dbReference>
<comment type="caution">
    <text evidence="1">The sequence shown here is derived from an EMBL/GenBank/DDBJ whole genome shotgun (WGS) entry which is preliminary data.</text>
</comment>
<dbReference type="Proteomes" id="UP000749559">
    <property type="component" value="Unassembled WGS sequence"/>
</dbReference>
<dbReference type="CDD" id="cd19177">
    <property type="entry name" value="SET_SETD4"/>
    <property type="match status" value="1"/>
</dbReference>
<reference evidence="1" key="1">
    <citation type="submission" date="2022-03" db="EMBL/GenBank/DDBJ databases">
        <authorList>
            <person name="Martin C."/>
        </authorList>
    </citation>
    <scope>NUCLEOTIDE SEQUENCE</scope>
</reference>
<dbReference type="Gene3D" id="3.90.1410.10">
    <property type="entry name" value="set domain protein methyltransferase, domain 1"/>
    <property type="match status" value="1"/>
</dbReference>
<dbReference type="InterPro" id="IPR044429">
    <property type="entry name" value="SETD4_SET"/>
</dbReference>